<evidence type="ECO:0000313" key="3">
    <source>
        <dbReference type="Proteomes" id="UP001469553"/>
    </source>
</evidence>
<sequence length="130" mass="14415">MFCYICEIFLWLPCFLGSLFSSFMYCSHPLPQSASNQFHSVHHANPSPCFTSIYTLLFCFVLVDTVCSCYAKSDHVCCPYQACSGVLPVTSFPDVSFFCIKCLLLITLSLPACLHQGLTLKATTFLTVLG</sequence>
<feature type="signal peptide" evidence="1">
    <location>
        <begin position="1"/>
        <end position="21"/>
    </location>
</feature>
<feature type="chain" id="PRO_5045806951" description="Secreted protein" evidence="1">
    <location>
        <begin position="22"/>
        <end position="130"/>
    </location>
</feature>
<evidence type="ECO:0008006" key="4">
    <source>
        <dbReference type="Google" id="ProtNLM"/>
    </source>
</evidence>
<keyword evidence="3" id="KW-1185">Reference proteome</keyword>
<keyword evidence="1" id="KW-0732">Signal</keyword>
<dbReference type="Proteomes" id="UP001469553">
    <property type="component" value="Unassembled WGS sequence"/>
</dbReference>
<gene>
    <name evidence="2" type="ORF">AMECASPLE_036569</name>
</gene>
<protein>
    <recommendedName>
        <fullName evidence="4">Secreted protein</fullName>
    </recommendedName>
</protein>
<comment type="caution">
    <text evidence="2">The sequence shown here is derived from an EMBL/GenBank/DDBJ whole genome shotgun (WGS) entry which is preliminary data.</text>
</comment>
<dbReference type="EMBL" id="JAHRIP010052866">
    <property type="protein sequence ID" value="MEQ2301486.1"/>
    <property type="molecule type" value="Genomic_DNA"/>
</dbReference>
<name>A0ABV0Z7D8_9TELE</name>
<organism evidence="2 3">
    <name type="scientific">Ameca splendens</name>
    <dbReference type="NCBI Taxonomy" id="208324"/>
    <lineage>
        <taxon>Eukaryota</taxon>
        <taxon>Metazoa</taxon>
        <taxon>Chordata</taxon>
        <taxon>Craniata</taxon>
        <taxon>Vertebrata</taxon>
        <taxon>Euteleostomi</taxon>
        <taxon>Actinopterygii</taxon>
        <taxon>Neopterygii</taxon>
        <taxon>Teleostei</taxon>
        <taxon>Neoteleostei</taxon>
        <taxon>Acanthomorphata</taxon>
        <taxon>Ovalentaria</taxon>
        <taxon>Atherinomorphae</taxon>
        <taxon>Cyprinodontiformes</taxon>
        <taxon>Goodeidae</taxon>
        <taxon>Ameca</taxon>
    </lineage>
</organism>
<accession>A0ABV0Z7D8</accession>
<reference evidence="2 3" key="1">
    <citation type="submission" date="2021-06" db="EMBL/GenBank/DDBJ databases">
        <authorList>
            <person name="Palmer J.M."/>
        </authorList>
    </citation>
    <scope>NUCLEOTIDE SEQUENCE [LARGE SCALE GENOMIC DNA]</scope>
    <source>
        <strain evidence="2 3">AS_MEX2019</strain>
        <tissue evidence="2">Muscle</tissue>
    </source>
</reference>
<evidence type="ECO:0000313" key="2">
    <source>
        <dbReference type="EMBL" id="MEQ2301486.1"/>
    </source>
</evidence>
<proteinExistence type="predicted"/>
<evidence type="ECO:0000256" key="1">
    <source>
        <dbReference type="SAM" id="SignalP"/>
    </source>
</evidence>